<dbReference type="STRING" id="436010.A0A167VT16"/>
<comment type="similarity">
    <text evidence="4">Belongs to the flavoredoxin family.</text>
</comment>
<evidence type="ECO:0000259" key="6">
    <source>
        <dbReference type="SMART" id="SM00903"/>
    </source>
</evidence>
<accession>A0A167VT16</accession>
<dbReference type="Gene3D" id="2.30.110.10">
    <property type="entry name" value="Electron Transport, Fmn-binding Protein, Chain A"/>
    <property type="match status" value="1"/>
</dbReference>
<dbReference type="SUPFAM" id="SSF50475">
    <property type="entry name" value="FMN-binding split barrel"/>
    <property type="match status" value="1"/>
</dbReference>
<dbReference type="GO" id="GO:0010181">
    <property type="term" value="F:FMN binding"/>
    <property type="evidence" value="ECO:0007669"/>
    <property type="project" value="InterPro"/>
</dbReference>
<dbReference type="Pfam" id="PF01613">
    <property type="entry name" value="Flavin_Reduct"/>
    <property type="match status" value="1"/>
</dbReference>
<dbReference type="InterPro" id="IPR002563">
    <property type="entry name" value="Flavin_Rdtase-like_dom"/>
</dbReference>
<name>A0A167VT16_9AGAM</name>
<dbReference type="OrthoDB" id="298012at2759"/>
<proteinExistence type="inferred from homology"/>
<keyword evidence="3" id="KW-0288">FMN</keyword>
<evidence type="ECO:0000256" key="5">
    <source>
        <dbReference type="SAM" id="MobiDB-lite"/>
    </source>
</evidence>
<evidence type="ECO:0000256" key="2">
    <source>
        <dbReference type="ARBA" id="ARBA00022630"/>
    </source>
</evidence>
<feature type="domain" description="Flavin reductase like" evidence="6">
    <location>
        <begin position="66"/>
        <end position="228"/>
    </location>
</feature>
<evidence type="ECO:0000313" key="7">
    <source>
        <dbReference type="EMBL" id="KZP05339.1"/>
    </source>
</evidence>
<dbReference type="Proteomes" id="UP000076532">
    <property type="component" value="Unassembled WGS sequence"/>
</dbReference>
<comment type="cofactor">
    <cofactor evidence="1">
        <name>FMN</name>
        <dbReference type="ChEBI" id="CHEBI:58210"/>
    </cofactor>
</comment>
<evidence type="ECO:0000256" key="1">
    <source>
        <dbReference type="ARBA" id="ARBA00001917"/>
    </source>
</evidence>
<dbReference type="EMBL" id="KV417846">
    <property type="protein sequence ID" value="KZP05339.1"/>
    <property type="molecule type" value="Genomic_DNA"/>
</dbReference>
<dbReference type="SMART" id="SM00903">
    <property type="entry name" value="Flavin_Reduct"/>
    <property type="match status" value="1"/>
</dbReference>
<dbReference type="AlphaFoldDB" id="A0A167VT16"/>
<gene>
    <name evidence="7" type="ORF">FIBSPDRAFT_940524</name>
</gene>
<organism evidence="7 8">
    <name type="scientific">Athelia psychrophila</name>
    <dbReference type="NCBI Taxonomy" id="1759441"/>
    <lineage>
        <taxon>Eukaryota</taxon>
        <taxon>Fungi</taxon>
        <taxon>Dikarya</taxon>
        <taxon>Basidiomycota</taxon>
        <taxon>Agaricomycotina</taxon>
        <taxon>Agaricomycetes</taxon>
        <taxon>Agaricomycetidae</taxon>
        <taxon>Atheliales</taxon>
        <taxon>Atheliaceae</taxon>
        <taxon>Athelia</taxon>
    </lineage>
</organism>
<keyword evidence="2" id="KW-0285">Flavoprotein</keyword>
<keyword evidence="8" id="KW-1185">Reference proteome</keyword>
<evidence type="ECO:0000256" key="3">
    <source>
        <dbReference type="ARBA" id="ARBA00022643"/>
    </source>
</evidence>
<dbReference type="PANTHER" id="PTHR33798:SF5">
    <property type="entry name" value="FLAVIN REDUCTASE LIKE DOMAIN-CONTAINING PROTEIN"/>
    <property type="match status" value="1"/>
</dbReference>
<dbReference type="PANTHER" id="PTHR33798">
    <property type="entry name" value="FLAVOPROTEIN OXYGENASE"/>
    <property type="match status" value="1"/>
</dbReference>
<dbReference type="InterPro" id="IPR012349">
    <property type="entry name" value="Split_barrel_FMN-bd"/>
</dbReference>
<sequence>MSSLPPYSPEPSFHYTEPPNPDWKFGDKLDTTPQGKAWIEAGEKAGWKHVDLSTEDPAKIYPLMTSGIVPRPIAFVSTISEDGIENLAPFSWFNMVTHNPPTISFSIINNPSNPDGVKDTTHNVKLGHGFTVNIISEPWVELANAACVNSPPKVSEWPISGLTKEPSVHVKPSRVKESAFSMECELFQAIDIIHPDTLIATTTLIIAQVKHIHVRKDVLNEKGTVDPAKYKPLARMGDLTYGTVRNGFRIPRFNWDDEKEKLTAL</sequence>
<evidence type="ECO:0000256" key="4">
    <source>
        <dbReference type="ARBA" id="ARBA00038054"/>
    </source>
</evidence>
<protein>
    <recommendedName>
        <fullName evidence="6">Flavin reductase like domain-containing protein</fullName>
    </recommendedName>
</protein>
<evidence type="ECO:0000313" key="8">
    <source>
        <dbReference type="Proteomes" id="UP000076532"/>
    </source>
</evidence>
<feature type="region of interest" description="Disordered" evidence="5">
    <location>
        <begin position="1"/>
        <end position="27"/>
    </location>
</feature>
<reference evidence="7 8" key="1">
    <citation type="journal article" date="2016" name="Mol. Biol. Evol.">
        <title>Comparative Genomics of Early-Diverging Mushroom-Forming Fungi Provides Insights into the Origins of Lignocellulose Decay Capabilities.</title>
        <authorList>
            <person name="Nagy L.G."/>
            <person name="Riley R."/>
            <person name="Tritt A."/>
            <person name="Adam C."/>
            <person name="Daum C."/>
            <person name="Floudas D."/>
            <person name="Sun H."/>
            <person name="Yadav J.S."/>
            <person name="Pangilinan J."/>
            <person name="Larsson K.H."/>
            <person name="Matsuura K."/>
            <person name="Barry K."/>
            <person name="Labutti K."/>
            <person name="Kuo R."/>
            <person name="Ohm R.A."/>
            <person name="Bhattacharya S.S."/>
            <person name="Shirouzu T."/>
            <person name="Yoshinaga Y."/>
            <person name="Martin F.M."/>
            <person name="Grigoriev I.V."/>
            <person name="Hibbett D.S."/>
        </authorList>
    </citation>
    <scope>NUCLEOTIDE SEQUENCE [LARGE SCALE GENOMIC DNA]</scope>
    <source>
        <strain evidence="7 8">CBS 109695</strain>
    </source>
</reference>